<evidence type="ECO:0000313" key="2">
    <source>
        <dbReference type="EMBL" id="CAD9407328.1"/>
    </source>
</evidence>
<reference evidence="2" key="1">
    <citation type="submission" date="2021-01" db="EMBL/GenBank/DDBJ databases">
        <authorList>
            <person name="Corre E."/>
            <person name="Pelletier E."/>
            <person name="Niang G."/>
            <person name="Scheremetjew M."/>
            <person name="Finn R."/>
            <person name="Kale V."/>
            <person name="Holt S."/>
            <person name="Cochrane G."/>
            <person name="Meng A."/>
            <person name="Brown T."/>
            <person name="Cohen L."/>
        </authorList>
    </citation>
    <scope>NUCLEOTIDE SEQUENCE</scope>
    <source>
        <strain evidence="2">CCMP1381</strain>
    </source>
</reference>
<sequence length="292" mass="32158">MSQPKKDKKNPTFEALLELGKALITNTDKDTDFVPWLNHLETEGLLVPALFEVLTEFLLEVPDATKLARFISTDEIFTRGPSSHGNYYYNMSECGDSIKFLKVSPPYIRTRYVDNAATLATNLDGLSDSTKTLLAEASKDQFNNFNDLKTLLIKRVVAASYNPCGKPKKSELVVVTPDNPDSKSKARVFNFGDGQQTEKRYKAAGKALIAQPAAAQQCIDLTTFLERSPSLRRLEMSNTPLSPPTQAALAQIQAGRIFRVMKSHGDDVSNAKDSSNLENNAHDQNAGPSLSD</sequence>
<gene>
    <name evidence="2" type="ORF">DSPE1174_LOCUS10183</name>
</gene>
<accession>A0A7S2BUU4</accession>
<feature type="region of interest" description="Disordered" evidence="1">
    <location>
        <begin position="265"/>
        <end position="292"/>
    </location>
</feature>
<evidence type="ECO:0000256" key="1">
    <source>
        <dbReference type="SAM" id="MobiDB-lite"/>
    </source>
</evidence>
<dbReference type="EMBL" id="HBGS01019549">
    <property type="protein sequence ID" value="CAD9407328.1"/>
    <property type="molecule type" value="Transcribed_RNA"/>
</dbReference>
<proteinExistence type="predicted"/>
<protein>
    <submittedName>
        <fullName evidence="2">Uncharacterized protein</fullName>
    </submittedName>
</protein>
<dbReference type="AlphaFoldDB" id="A0A7S2BUU4"/>
<organism evidence="2">
    <name type="scientific">Octactis speculum</name>
    <dbReference type="NCBI Taxonomy" id="3111310"/>
    <lineage>
        <taxon>Eukaryota</taxon>
        <taxon>Sar</taxon>
        <taxon>Stramenopiles</taxon>
        <taxon>Ochrophyta</taxon>
        <taxon>Dictyochophyceae</taxon>
        <taxon>Dictyochales</taxon>
        <taxon>Dictyochaceae</taxon>
        <taxon>Octactis</taxon>
    </lineage>
</organism>
<name>A0A7S2BUU4_9STRA</name>
<feature type="compositionally biased region" description="Polar residues" evidence="1">
    <location>
        <begin position="271"/>
        <end position="292"/>
    </location>
</feature>